<accession>A0A381X9I7</accession>
<dbReference type="PANTHER" id="PTHR30269">
    <property type="entry name" value="TRANSMEMBRANE PROTEIN YFCA"/>
    <property type="match status" value="1"/>
</dbReference>
<name>A0A381X9I7_9ZZZZ</name>
<sequence length="254" mass="27902">MTETIILTLVAFATSILSAVIGMGGGVTLLGIMAILIPEGYMVVALHGVIQLVGNSTRTAVYRQHVHRSIIRQFSMGVIPGLCCAALIVFGLIQYFDITSASEFKIDFLKPLIGIYILWFLYLRKKTKLRSDSLFFWMGGLSGLVTVFIGASGPLIAPFFIDRGLTKENMIATKAACQAVGHLGKMPIFIIFFGVDYLQQWPVLLPLVVAVYFGTRIGKKLLGSLSPDLFKKLFKIALTLIAIRLVIVELIVLF</sequence>
<dbReference type="EMBL" id="UINC01014243">
    <property type="protein sequence ID" value="SVA60903.1"/>
    <property type="molecule type" value="Genomic_DNA"/>
</dbReference>
<dbReference type="AlphaFoldDB" id="A0A381X9I7"/>
<dbReference type="InterPro" id="IPR002781">
    <property type="entry name" value="TM_pro_TauE-like"/>
</dbReference>
<comment type="subcellular location">
    <subcellularLocation>
        <location evidence="1">Cell membrane</location>
        <topology evidence="1">Multi-pass membrane protein</topology>
    </subcellularLocation>
</comment>
<keyword evidence="4 7" id="KW-0812">Transmembrane</keyword>
<evidence type="ECO:0000256" key="3">
    <source>
        <dbReference type="ARBA" id="ARBA00022475"/>
    </source>
</evidence>
<evidence type="ECO:0000256" key="2">
    <source>
        <dbReference type="ARBA" id="ARBA00022448"/>
    </source>
</evidence>
<feature type="transmembrane region" description="Helical" evidence="7">
    <location>
        <begin position="233"/>
        <end position="253"/>
    </location>
</feature>
<feature type="transmembrane region" description="Helical" evidence="7">
    <location>
        <begin position="108"/>
        <end position="123"/>
    </location>
</feature>
<evidence type="ECO:0000256" key="5">
    <source>
        <dbReference type="ARBA" id="ARBA00022989"/>
    </source>
</evidence>
<reference evidence="8" key="1">
    <citation type="submission" date="2018-05" db="EMBL/GenBank/DDBJ databases">
        <authorList>
            <person name="Lanie J.A."/>
            <person name="Ng W.-L."/>
            <person name="Kazmierczak K.M."/>
            <person name="Andrzejewski T.M."/>
            <person name="Davidsen T.M."/>
            <person name="Wayne K.J."/>
            <person name="Tettelin H."/>
            <person name="Glass J.I."/>
            <person name="Rusch D."/>
            <person name="Podicherti R."/>
            <person name="Tsui H.-C.T."/>
            <person name="Winkler M.E."/>
        </authorList>
    </citation>
    <scope>NUCLEOTIDE SEQUENCE</scope>
</reference>
<feature type="transmembrane region" description="Helical" evidence="7">
    <location>
        <begin position="135"/>
        <end position="161"/>
    </location>
</feature>
<keyword evidence="2" id="KW-0813">Transport</keyword>
<evidence type="ECO:0000256" key="7">
    <source>
        <dbReference type="SAM" id="Phobius"/>
    </source>
</evidence>
<keyword evidence="3" id="KW-1003">Cell membrane</keyword>
<keyword evidence="5 7" id="KW-1133">Transmembrane helix</keyword>
<feature type="transmembrane region" description="Helical" evidence="7">
    <location>
        <begin position="74"/>
        <end position="96"/>
    </location>
</feature>
<protein>
    <recommendedName>
        <fullName evidence="9">Membrane transporter protein</fullName>
    </recommendedName>
</protein>
<dbReference type="InterPro" id="IPR052017">
    <property type="entry name" value="TSUP"/>
</dbReference>
<dbReference type="GO" id="GO:0005886">
    <property type="term" value="C:plasma membrane"/>
    <property type="evidence" value="ECO:0007669"/>
    <property type="project" value="UniProtKB-SubCell"/>
</dbReference>
<evidence type="ECO:0000256" key="4">
    <source>
        <dbReference type="ARBA" id="ARBA00022692"/>
    </source>
</evidence>
<feature type="transmembrane region" description="Helical" evidence="7">
    <location>
        <begin position="29"/>
        <end position="53"/>
    </location>
</feature>
<proteinExistence type="predicted"/>
<dbReference type="Pfam" id="PF01925">
    <property type="entry name" value="TauE"/>
    <property type="match status" value="1"/>
</dbReference>
<evidence type="ECO:0000256" key="6">
    <source>
        <dbReference type="ARBA" id="ARBA00023136"/>
    </source>
</evidence>
<evidence type="ECO:0008006" key="9">
    <source>
        <dbReference type="Google" id="ProtNLM"/>
    </source>
</evidence>
<gene>
    <name evidence="8" type="ORF">METZ01_LOCUS113757</name>
</gene>
<dbReference type="PANTHER" id="PTHR30269:SF37">
    <property type="entry name" value="MEMBRANE TRANSPORTER PROTEIN"/>
    <property type="match status" value="1"/>
</dbReference>
<feature type="transmembrane region" description="Helical" evidence="7">
    <location>
        <begin position="188"/>
        <end position="213"/>
    </location>
</feature>
<evidence type="ECO:0000256" key="1">
    <source>
        <dbReference type="ARBA" id="ARBA00004651"/>
    </source>
</evidence>
<keyword evidence="6 7" id="KW-0472">Membrane</keyword>
<organism evidence="8">
    <name type="scientific">marine metagenome</name>
    <dbReference type="NCBI Taxonomy" id="408172"/>
    <lineage>
        <taxon>unclassified sequences</taxon>
        <taxon>metagenomes</taxon>
        <taxon>ecological metagenomes</taxon>
    </lineage>
</organism>
<evidence type="ECO:0000313" key="8">
    <source>
        <dbReference type="EMBL" id="SVA60903.1"/>
    </source>
</evidence>